<evidence type="ECO:0000313" key="3">
    <source>
        <dbReference type="EMBL" id="EDS37754.1"/>
    </source>
</evidence>
<dbReference type="AlphaFoldDB" id="B0WZS9"/>
<reference evidence="4" key="2">
    <citation type="submission" date="2021-02" db="UniProtKB">
        <authorList>
            <consortium name="EnsemblMetazoa"/>
        </authorList>
    </citation>
    <scope>IDENTIFICATION</scope>
    <source>
        <strain evidence="4">JHB</strain>
    </source>
</reference>
<dbReference type="InterPro" id="IPR000742">
    <property type="entry name" value="EGF"/>
</dbReference>
<dbReference type="InterPro" id="IPR053255">
    <property type="entry name" value="EGF-like_domain"/>
</dbReference>
<dbReference type="VEuPathDB" id="VectorBase:CPIJ012711"/>
<dbReference type="EMBL" id="DS232216">
    <property type="protein sequence ID" value="EDS37754.1"/>
    <property type="molecule type" value="Genomic_DNA"/>
</dbReference>
<gene>
    <name evidence="4" type="primary">6045552</name>
    <name evidence="3" type="ORF">CpipJ_CPIJ012711</name>
</gene>
<reference evidence="3" key="1">
    <citation type="submission" date="2007-03" db="EMBL/GenBank/DDBJ databases">
        <title>Annotation of Culex pipiens quinquefasciatus.</title>
        <authorList>
            <consortium name="The Broad Institute Genome Sequencing Platform"/>
            <person name="Atkinson P.W."/>
            <person name="Hemingway J."/>
            <person name="Christensen B.M."/>
            <person name="Higgs S."/>
            <person name="Kodira C."/>
            <person name="Hannick L."/>
            <person name="Megy K."/>
            <person name="O'Leary S."/>
            <person name="Pearson M."/>
            <person name="Haas B.J."/>
            <person name="Mauceli E."/>
            <person name="Wortman J.R."/>
            <person name="Lee N.H."/>
            <person name="Guigo R."/>
            <person name="Stanke M."/>
            <person name="Alvarado L."/>
            <person name="Amedeo P."/>
            <person name="Antoine C.H."/>
            <person name="Arensburger P."/>
            <person name="Bidwell S.L."/>
            <person name="Crawford M."/>
            <person name="Camaro F."/>
            <person name="Devon K."/>
            <person name="Engels R."/>
            <person name="Hammond M."/>
            <person name="Howarth C."/>
            <person name="Koehrsen M."/>
            <person name="Lawson D."/>
            <person name="Montgomery P."/>
            <person name="Nene V."/>
            <person name="Nusbaum C."/>
            <person name="Puiu D."/>
            <person name="Romero-Severson J."/>
            <person name="Severson D.W."/>
            <person name="Shumway M."/>
            <person name="Sisk P."/>
            <person name="Stolte C."/>
            <person name="Zeng Q."/>
            <person name="Eisenstadt E."/>
            <person name="Fraser-Liggett C."/>
            <person name="Strausberg R."/>
            <person name="Galagan J."/>
            <person name="Birren B."/>
            <person name="Collins F.H."/>
        </authorList>
    </citation>
    <scope>NUCLEOTIDE SEQUENCE [LARGE SCALE GENOMIC DNA]</scope>
    <source>
        <strain evidence="3">JHB</strain>
    </source>
</reference>
<dbReference type="PANTHER" id="PTHR24047:SF32">
    <property type="entry name" value="FI01909P-RELATED"/>
    <property type="match status" value="1"/>
</dbReference>
<evidence type="ECO:0000313" key="5">
    <source>
        <dbReference type="Proteomes" id="UP000002320"/>
    </source>
</evidence>
<dbReference type="Proteomes" id="UP000002320">
    <property type="component" value="Unassembled WGS sequence"/>
</dbReference>
<dbReference type="SMART" id="SM00181">
    <property type="entry name" value="EGF"/>
    <property type="match status" value="6"/>
</dbReference>
<name>B0WZS9_CULQU</name>
<dbReference type="HOGENOM" id="CLU_618572_0_0_1"/>
<evidence type="ECO:0000313" key="4">
    <source>
        <dbReference type="EnsemblMetazoa" id="CPIJ012711-PA"/>
    </source>
</evidence>
<dbReference type="SUPFAM" id="SSF57184">
    <property type="entry name" value="Growth factor receptor domain"/>
    <property type="match status" value="2"/>
</dbReference>
<keyword evidence="1" id="KW-0732">Signal</keyword>
<dbReference type="InParanoid" id="B0WZS9"/>
<dbReference type="KEGG" id="cqu:CpipJ_CPIJ012711"/>
<dbReference type="OrthoDB" id="409374at2759"/>
<dbReference type="OMA" id="WHELDIN"/>
<protein>
    <recommendedName>
        <fullName evidence="2">EGF-like domain-containing protein</fullName>
    </recommendedName>
</protein>
<dbReference type="PANTHER" id="PTHR24047">
    <property type="entry name" value="FI01909P-RELATED"/>
    <property type="match status" value="1"/>
</dbReference>
<evidence type="ECO:0000259" key="2">
    <source>
        <dbReference type="SMART" id="SM00181"/>
    </source>
</evidence>
<dbReference type="InterPro" id="IPR009030">
    <property type="entry name" value="Growth_fac_rcpt_cys_sf"/>
</dbReference>
<feature type="domain" description="EGF-like" evidence="2">
    <location>
        <begin position="93"/>
        <end position="127"/>
    </location>
</feature>
<evidence type="ECO:0000256" key="1">
    <source>
        <dbReference type="SAM" id="SignalP"/>
    </source>
</evidence>
<proteinExistence type="predicted"/>
<dbReference type="Gene3D" id="2.10.25.10">
    <property type="entry name" value="Laminin"/>
    <property type="match status" value="4"/>
</dbReference>
<keyword evidence="5" id="KW-1185">Reference proteome</keyword>
<feature type="domain" description="EGF-like" evidence="2">
    <location>
        <begin position="293"/>
        <end position="324"/>
    </location>
</feature>
<feature type="chain" id="PRO_5014567082" description="EGF-like domain-containing protein" evidence="1">
    <location>
        <begin position="20"/>
        <end position="443"/>
    </location>
</feature>
<feature type="domain" description="EGF-like" evidence="2">
    <location>
        <begin position="253"/>
        <end position="291"/>
    </location>
</feature>
<feature type="domain" description="EGF-like" evidence="2">
    <location>
        <begin position="185"/>
        <end position="218"/>
    </location>
</feature>
<dbReference type="eggNOG" id="KOG1218">
    <property type="taxonomic scope" value="Eukaryota"/>
</dbReference>
<organism>
    <name type="scientific">Culex quinquefasciatus</name>
    <name type="common">Southern house mosquito</name>
    <name type="synonym">Culex pungens</name>
    <dbReference type="NCBI Taxonomy" id="7176"/>
    <lineage>
        <taxon>Eukaryota</taxon>
        <taxon>Metazoa</taxon>
        <taxon>Ecdysozoa</taxon>
        <taxon>Arthropoda</taxon>
        <taxon>Hexapoda</taxon>
        <taxon>Insecta</taxon>
        <taxon>Pterygota</taxon>
        <taxon>Neoptera</taxon>
        <taxon>Endopterygota</taxon>
        <taxon>Diptera</taxon>
        <taxon>Nematocera</taxon>
        <taxon>Culicoidea</taxon>
        <taxon>Culicidae</taxon>
        <taxon>Culicinae</taxon>
        <taxon>Culicini</taxon>
        <taxon>Culex</taxon>
        <taxon>Culex</taxon>
    </lineage>
</organism>
<sequence>MKYSAVVGVLLLALPLTLGSICWRNVRASHSVPHVKWGKQYVSRTGICDAKCWGKWHELDINSDYYRDTCELEFKTELLPECCPGYEKDPRGECHPVCTGGCINGKCAGPNRCDCGEGFRLQVNRCLPVCESPCIRAPNSCEPSCDPNYFNTNNGQCTAPNILRCSEGFLLKHSQQSNLLYCKSRCSPECVNAHCLPDGSCRCLPEFMSTEESPHICEPLCDPPCENSTCIGPNQCKCWDGYQPTLENVCAPFCDPSVVDCSNGSCVDANTCICDAGLELIAAEFNVSSCYPACVEQCTNGFCPTSAEVCECLPGYNRTTTDCTPMCEDLCLNGACTAPGVCSCDVGFILQNGTCERAWEESRSSLLQSSTIWLMVSTPVNAAPLWEARAADKRPHAPPRGCCLVRAEDDEGTIFGQVVAIVELTPAGRPDTSRTCHDFGETG</sequence>
<dbReference type="EnsemblMetazoa" id="CPIJ012711-RA">
    <property type="protein sequence ID" value="CPIJ012711-PA"/>
    <property type="gene ID" value="CPIJ012711"/>
</dbReference>
<dbReference type="VEuPathDB" id="VectorBase:CQUJHB012542"/>
<feature type="signal peptide" evidence="1">
    <location>
        <begin position="1"/>
        <end position="19"/>
    </location>
</feature>
<accession>B0WZS9</accession>
<feature type="domain" description="EGF-like" evidence="2">
    <location>
        <begin position="326"/>
        <end position="356"/>
    </location>
</feature>
<feature type="domain" description="EGF-like" evidence="2">
    <location>
        <begin position="220"/>
        <end position="251"/>
    </location>
</feature>